<dbReference type="Proteomes" id="UP000182063">
    <property type="component" value="Chromosome"/>
</dbReference>
<evidence type="ECO:0000256" key="1">
    <source>
        <dbReference type="SAM" id="SignalP"/>
    </source>
</evidence>
<name>A0A1L3ZTY6_9SPHN</name>
<proteinExistence type="predicted"/>
<dbReference type="AlphaFoldDB" id="A0A1L3ZTY6"/>
<organism evidence="2 3">
    <name type="scientific">Tardibacter chloracetimidivorans</name>
    <dbReference type="NCBI Taxonomy" id="1921510"/>
    <lineage>
        <taxon>Bacteria</taxon>
        <taxon>Pseudomonadati</taxon>
        <taxon>Pseudomonadota</taxon>
        <taxon>Alphaproteobacteria</taxon>
        <taxon>Sphingomonadales</taxon>
        <taxon>Sphingomonadaceae</taxon>
        <taxon>Tardibacter</taxon>
    </lineage>
</organism>
<sequence>MSPLSRFQSTVVLVALALLAACAPSPPAPVTAPPPLPVAGLERVMGKDERALFALFGEPDLDVREGHARKYQFAGPFCVLDVYLYPTRAGLAPVVTYVEARDLKGADLDRASCIAALARRPAAR</sequence>
<evidence type="ECO:0000313" key="2">
    <source>
        <dbReference type="EMBL" id="API59088.1"/>
    </source>
</evidence>
<protein>
    <recommendedName>
        <fullName evidence="4">Lipoprotein SmpA/OmlA domain-containing protein</fullName>
    </recommendedName>
</protein>
<reference evidence="3" key="1">
    <citation type="submission" date="2016-11" db="EMBL/GenBank/DDBJ databases">
        <title>Complete Genome Sequence of alachlor-degrading Sphingomonas sp. strain JJ-A5.</title>
        <authorList>
            <person name="Lee H."/>
            <person name="Ka J.-O."/>
        </authorList>
    </citation>
    <scope>NUCLEOTIDE SEQUENCE [LARGE SCALE GENOMIC DNA]</scope>
    <source>
        <strain evidence="3">JJ-A5</strain>
    </source>
</reference>
<dbReference type="RefSeq" id="WP_072596640.1">
    <property type="nucleotide sequence ID" value="NZ_CP018221.1"/>
</dbReference>
<feature type="chain" id="PRO_5012363131" description="Lipoprotein SmpA/OmlA domain-containing protein" evidence="1">
    <location>
        <begin position="24"/>
        <end position="124"/>
    </location>
</feature>
<feature type="signal peptide" evidence="1">
    <location>
        <begin position="1"/>
        <end position="23"/>
    </location>
</feature>
<dbReference type="OrthoDB" id="8482143at2"/>
<accession>A0A1L3ZTY6</accession>
<dbReference type="KEGG" id="sphj:BSL82_07010"/>
<keyword evidence="3" id="KW-1185">Reference proteome</keyword>
<evidence type="ECO:0008006" key="4">
    <source>
        <dbReference type="Google" id="ProtNLM"/>
    </source>
</evidence>
<gene>
    <name evidence="2" type="ORF">BSL82_07010</name>
</gene>
<evidence type="ECO:0000313" key="3">
    <source>
        <dbReference type="Proteomes" id="UP000182063"/>
    </source>
</evidence>
<dbReference type="EMBL" id="CP018221">
    <property type="protein sequence ID" value="API59088.1"/>
    <property type="molecule type" value="Genomic_DNA"/>
</dbReference>
<dbReference type="PROSITE" id="PS51257">
    <property type="entry name" value="PROKAR_LIPOPROTEIN"/>
    <property type="match status" value="1"/>
</dbReference>
<keyword evidence="1" id="KW-0732">Signal</keyword>